<dbReference type="PANTHER" id="PTHR22916:SF3">
    <property type="entry name" value="UDP-GLCNAC:BETAGAL BETA-1,3-N-ACETYLGLUCOSAMINYLTRANSFERASE-LIKE PROTEIN 1"/>
    <property type="match status" value="1"/>
</dbReference>
<dbReference type="SUPFAM" id="SSF53756">
    <property type="entry name" value="UDP-Glycosyltransferase/glycogen phosphorylase"/>
    <property type="match status" value="1"/>
</dbReference>
<sequence>MSLQKKINKLKREPKLFFKDMFLKRYIPLKNKVKSATPKKKYGYCKYAIVSAVYNVEKYLDDYFKSIINQRLDFKNNIHIILVDDGSIDNSANIIKNYQKKYPKNITYIYKENGGQASARNLGLKLLQEDLNLKDKFTWVTFTDPDDFLDRDYFYEVDEFLQKNEKYNIACVVCAINTFNTIGVYRKHPANFFTKSHIPVSLDDSTLDIITTSTRSFFLINDIKNMQLNFDTNIKTFEDCKFYLSYIQNNRNNNKYITYLSSAIYYARKRPDSTMKNIDLENCIKSLYTIQDIFQNNIQSHNKVLSVSQNVSLFHLFYLTKDIVDNNLKNINLESGKNLLYVLDNIFSKISVDTILDSTINKFSFHYKIGMLHCFKNIYPPFNRVYINDIDHIKQQICIRYFTPYPNDVESIQIDGKEIYADYEKIRQYNFLTRVFVYEKILWINIPKDSLKLEIFLKGQRAKIYFANKSYKVLDIKNIFHTIHNNIDSIWLLIDKDIAADDNAEHFYRYMMKNHPTQKIVFALRKDSKDWNRLEKEGFNLVDFGSYAFEAALKSCSKIISSHIDGYLTEYFGKTTLNNKQFVFLQHGITKDDISNWLNNKQIDCFITSTQNEYDSIADNFNHYKFSNKEVVLTGFARHDALLAKNKTNTKQILIMPTWRKNLVGTVSCSAQRDYKDGIKNSEYYIKWNDVLNSNMLKNIYEKYNYKIIFNPHPNMIPYLNDFTIPDFIDIADSNASLQDLFANSSMMITDYSSVAFEMGYLKKPVIYYQFDEEEFFNSHTYTKGYFDYKRDGFGPVVTTQEELLIELENLIKNNCQVGEPYRSNIENTFAFRDGKCCERIYQAILELDKPYESKITTEQIRQKAKDALEYECFYEASCRYRYILENSQTIDISDVEQYLYCALKSNNGYEASKFILSIEDKTQFNTHIKIEIIKGVLSKDKNSKEEIEWILNALENIQVGSDELLSLTWAKLRVYIYLEKREKIKEIINTLKTKFNISKDEIDLELYLLRNNILAASGGGDKVLHLMNFYLREMVGNYKVFV</sequence>
<reference evidence="2 3" key="1">
    <citation type="submission" date="2019-07" db="EMBL/GenBank/DDBJ databases">
        <title>Rapid identification of Enteric Bacteria from Whole Genome Sequences (WGS) using Average Nucleotide Identity (ANI).</title>
        <authorList>
            <person name="Lane C."/>
        </authorList>
    </citation>
    <scope>NUCLEOTIDE SEQUENCE [LARGE SCALE GENOMIC DNA]</scope>
    <source>
        <strain evidence="2 3">2013D-9588</strain>
    </source>
</reference>
<dbReference type="Pfam" id="PF00535">
    <property type="entry name" value="Glycos_transf_2"/>
    <property type="match status" value="1"/>
</dbReference>
<dbReference type="InterPro" id="IPR043148">
    <property type="entry name" value="TagF_C"/>
</dbReference>
<dbReference type="Gene3D" id="3.90.550.10">
    <property type="entry name" value="Spore Coat Polysaccharide Biosynthesis Protein SpsA, Chain A"/>
    <property type="match status" value="1"/>
</dbReference>
<dbReference type="Proteomes" id="UP000321599">
    <property type="component" value="Unassembled WGS sequence"/>
</dbReference>
<evidence type="ECO:0000313" key="3">
    <source>
        <dbReference type="Proteomes" id="UP000321599"/>
    </source>
</evidence>
<dbReference type="InterPro" id="IPR001173">
    <property type="entry name" value="Glyco_trans_2-like"/>
</dbReference>
<comment type="caution">
    <text evidence="2">The sequence shown here is derived from an EMBL/GenBank/DDBJ whole genome shotgun (WGS) entry which is preliminary data.</text>
</comment>
<proteinExistence type="predicted"/>
<name>A0ABY3G8N6_9BACT</name>
<evidence type="ECO:0000313" key="2">
    <source>
        <dbReference type="EMBL" id="TWO29336.1"/>
    </source>
</evidence>
<dbReference type="Pfam" id="PF04464">
    <property type="entry name" value="Glyphos_transf"/>
    <property type="match status" value="1"/>
</dbReference>
<gene>
    <name evidence="2" type="ORF">XK09_03740</name>
</gene>
<dbReference type="PANTHER" id="PTHR22916">
    <property type="entry name" value="GLYCOSYLTRANSFERASE"/>
    <property type="match status" value="1"/>
</dbReference>
<dbReference type="InterPro" id="IPR007554">
    <property type="entry name" value="Glycerophosphate_synth"/>
</dbReference>
<dbReference type="Gene3D" id="3.40.50.12580">
    <property type="match status" value="1"/>
</dbReference>
<accession>A0ABY3G8N6</accession>
<dbReference type="EMBL" id="VOAV01000015">
    <property type="protein sequence ID" value="TWO29336.1"/>
    <property type="molecule type" value="Genomic_DNA"/>
</dbReference>
<evidence type="ECO:0000259" key="1">
    <source>
        <dbReference type="Pfam" id="PF00535"/>
    </source>
</evidence>
<protein>
    <submittedName>
        <fullName evidence="2">Glycosyltransferase</fullName>
    </submittedName>
</protein>
<organism evidence="2 3">
    <name type="scientific">Campylobacter lanienae</name>
    <dbReference type="NCBI Taxonomy" id="75658"/>
    <lineage>
        <taxon>Bacteria</taxon>
        <taxon>Pseudomonadati</taxon>
        <taxon>Campylobacterota</taxon>
        <taxon>Epsilonproteobacteria</taxon>
        <taxon>Campylobacterales</taxon>
        <taxon>Campylobacteraceae</taxon>
        <taxon>Campylobacter</taxon>
    </lineage>
</organism>
<dbReference type="InterPro" id="IPR029044">
    <property type="entry name" value="Nucleotide-diphossugar_trans"/>
</dbReference>
<keyword evidence="3" id="KW-1185">Reference proteome</keyword>
<dbReference type="RefSeq" id="WP_147498840.1">
    <property type="nucleotide sequence ID" value="NZ_VOAV01000015.1"/>
</dbReference>
<feature type="domain" description="Glycosyltransferase 2-like" evidence="1">
    <location>
        <begin position="49"/>
        <end position="189"/>
    </location>
</feature>
<dbReference type="CDD" id="cd00761">
    <property type="entry name" value="Glyco_tranf_GTA_type"/>
    <property type="match status" value="1"/>
</dbReference>
<dbReference type="SUPFAM" id="SSF53448">
    <property type="entry name" value="Nucleotide-diphospho-sugar transferases"/>
    <property type="match status" value="1"/>
</dbReference>